<dbReference type="SFLD" id="SFLDS00029">
    <property type="entry name" value="Radical_SAM"/>
    <property type="match status" value="1"/>
</dbReference>
<comment type="pathway">
    <text evidence="2">Cofactor biosynthesis; Fe-Mo cofactor biosynthesis.</text>
</comment>
<sequence>MVKLFDPIKLSDAIGKIVTRGEERKYYRVARGGRWYGGIATADCCGCNLKCVFCWSGYPRDRPDKVGRFYTPRQIYEALDKCARRRGYRLIRVSGNEPTIGKEHLLKLLELVDQDGRYLFILETNGILLGYDKLYAKQLSKFKNIHVRVSLKGTTRQEFSKLTGAIPEAFDYQLMALQNLLDYGVKCHPAAMLSFSTKEGIRSLISRLMEIDPILVDEFEEEYVFLYPHVVERLKKAGLKPNIAYTPNNIPKELI</sequence>
<evidence type="ECO:0000313" key="12">
    <source>
        <dbReference type="EMBL" id="RLE51736.1"/>
    </source>
</evidence>
<keyword evidence="5" id="KW-0949">S-adenosyl-L-methionine</keyword>
<protein>
    <submittedName>
        <fullName evidence="12">Molybdenum cofactor biosynthesis protein MoaA</fullName>
    </submittedName>
</protein>
<dbReference type="GO" id="GO:0046872">
    <property type="term" value="F:metal ion binding"/>
    <property type="evidence" value="ECO:0007669"/>
    <property type="project" value="UniProtKB-KW"/>
</dbReference>
<dbReference type="PROSITE" id="PS51918">
    <property type="entry name" value="RADICAL_SAM"/>
    <property type="match status" value="1"/>
</dbReference>
<evidence type="ECO:0000256" key="7">
    <source>
        <dbReference type="ARBA" id="ARBA00023004"/>
    </source>
</evidence>
<evidence type="ECO:0000256" key="10">
    <source>
        <dbReference type="ARBA" id="ARBA00023239"/>
    </source>
</evidence>
<dbReference type="PANTHER" id="PTHR43787">
    <property type="entry name" value="FEMO COFACTOR BIOSYNTHESIS PROTEIN NIFB-RELATED"/>
    <property type="match status" value="1"/>
</dbReference>
<dbReference type="PANTHER" id="PTHR43787:SF13">
    <property type="entry name" value="FEMO COFACTOR BIOSYNTHESIS PROTEIN NIFB"/>
    <property type="match status" value="1"/>
</dbReference>
<dbReference type="InterPro" id="IPR058240">
    <property type="entry name" value="rSAM_sf"/>
</dbReference>
<evidence type="ECO:0000256" key="1">
    <source>
        <dbReference type="ARBA" id="ARBA00001966"/>
    </source>
</evidence>
<evidence type="ECO:0000256" key="6">
    <source>
        <dbReference type="ARBA" id="ARBA00022723"/>
    </source>
</evidence>
<dbReference type="CDD" id="cd01335">
    <property type="entry name" value="Radical_SAM"/>
    <property type="match status" value="1"/>
</dbReference>
<keyword evidence="9" id="KW-0535">Nitrogen fixation</keyword>
<comment type="caution">
    <text evidence="12">The sequence shown here is derived from an EMBL/GenBank/DDBJ whole genome shotgun (WGS) entry which is preliminary data.</text>
</comment>
<dbReference type="InterPro" id="IPR013785">
    <property type="entry name" value="Aldolase_TIM"/>
</dbReference>
<keyword evidence="10" id="KW-0456">Lyase</keyword>
<dbReference type="GO" id="GO:0051539">
    <property type="term" value="F:4 iron, 4 sulfur cluster binding"/>
    <property type="evidence" value="ECO:0007669"/>
    <property type="project" value="UniProtKB-KW"/>
</dbReference>
<dbReference type="Pfam" id="PF04055">
    <property type="entry name" value="Radical_SAM"/>
    <property type="match status" value="1"/>
</dbReference>
<dbReference type="Gene3D" id="3.20.20.70">
    <property type="entry name" value="Aldolase class I"/>
    <property type="match status" value="1"/>
</dbReference>
<dbReference type="AlphaFoldDB" id="A0A497EX41"/>
<keyword evidence="4" id="KW-0004">4Fe-4S</keyword>
<name>A0A497EX41_9CREN</name>
<dbReference type="Proteomes" id="UP000269499">
    <property type="component" value="Unassembled WGS sequence"/>
</dbReference>
<comment type="similarity">
    <text evidence="3">Belongs to the radical SAM superfamily. NifB family.</text>
</comment>
<evidence type="ECO:0000256" key="9">
    <source>
        <dbReference type="ARBA" id="ARBA00023231"/>
    </source>
</evidence>
<organism evidence="12 13">
    <name type="scientific">Thermoproteota archaeon</name>
    <dbReference type="NCBI Taxonomy" id="2056631"/>
    <lineage>
        <taxon>Archaea</taxon>
        <taxon>Thermoproteota</taxon>
    </lineage>
</organism>
<reference evidence="12 13" key="1">
    <citation type="submission" date="2018-06" db="EMBL/GenBank/DDBJ databases">
        <title>Extensive metabolic versatility and redundancy in microbially diverse, dynamic hydrothermal sediments.</title>
        <authorList>
            <person name="Dombrowski N."/>
            <person name="Teske A."/>
            <person name="Baker B.J."/>
        </authorList>
    </citation>
    <scope>NUCLEOTIDE SEQUENCE [LARGE SCALE GENOMIC DNA]</scope>
    <source>
        <strain evidence="12">B20_G2</strain>
    </source>
</reference>
<evidence type="ECO:0000313" key="13">
    <source>
        <dbReference type="Proteomes" id="UP000269499"/>
    </source>
</evidence>
<dbReference type="EMBL" id="QMRA01000153">
    <property type="protein sequence ID" value="RLE51736.1"/>
    <property type="molecule type" value="Genomic_DNA"/>
</dbReference>
<evidence type="ECO:0000256" key="4">
    <source>
        <dbReference type="ARBA" id="ARBA00022485"/>
    </source>
</evidence>
<feature type="domain" description="Radical SAM core" evidence="11">
    <location>
        <begin position="31"/>
        <end position="255"/>
    </location>
</feature>
<dbReference type="GO" id="GO:0016829">
    <property type="term" value="F:lyase activity"/>
    <property type="evidence" value="ECO:0007669"/>
    <property type="project" value="UniProtKB-KW"/>
</dbReference>
<keyword evidence="7" id="KW-0408">Iron</keyword>
<accession>A0A497EX41</accession>
<keyword evidence="6" id="KW-0479">Metal-binding</keyword>
<dbReference type="SUPFAM" id="SSF102114">
    <property type="entry name" value="Radical SAM enzymes"/>
    <property type="match status" value="1"/>
</dbReference>
<gene>
    <name evidence="12" type="ORF">DRJ26_05460</name>
</gene>
<comment type="cofactor">
    <cofactor evidence="1">
        <name>[4Fe-4S] cluster</name>
        <dbReference type="ChEBI" id="CHEBI:49883"/>
    </cofactor>
</comment>
<proteinExistence type="inferred from homology"/>
<evidence type="ECO:0000256" key="2">
    <source>
        <dbReference type="ARBA" id="ARBA00005155"/>
    </source>
</evidence>
<evidence type="ECO:0000259" key="11">
    <source>
        <dbReference type="PROSITE" id="PS51918"/>
    </source>
</evidence>
<dbReference type="InterPro" id="IPR007197">
    <property type="entry name" value="rSAM"/>
</dbReference>
<keyword evidence="8" id="KW-0411">Iron-sulfur</keyword>
<evidence type="ECO:0000256" key="5">
    <source>
        <dbReference type="ARBA" id="ARBA00022691"/>
    </source>
</evidence>
<evidence type="ECO:0000256" key="3">
    <source>
        <dbReference type="ARBA" id="ARBA00006804"/>
    </source>
</evidence>
<evidence type="ECO:0000256" key="8">
    <source>
        <dbReference type="ARBA" id="ARBA00023014"/>
    </source>
</evidence>